<gene>
    <name evidence="1" type="ORF">PS928_06225</name>
</gene>
<organism evidence="1 2">
    <name type="scientific">Pseudomonas fluorescens</name>
    <dbReference type="NCBI Taxonomy" id="294"/>
    <lineage>
        <taxon>Bacteria</taxon>
        <taxon>Pseudomonadati</taxon>
        <taxon>Pseudomonadota</taxon>
        <taxon>Gammaproteobacteria</taxon>
        <taxon>Pseudomonadales</taxon>
        <taxon>Pseudomonadaceae</taxon>
        <taxon>Pseudomonas</taxon>
    </lineage>
</organism>
<evidence type="ECO:0000313" key="2">
    <source>
        <dbReference type="Proteomes" id="UP000381378"/>
    </source>
</evidence>
<proteinExistence type="predicted"/>
<protein>
    <submittedName>
        <fullName evidence="1">Uncharacterized protein</fullName>
    </submittedName>
</protein>
<dbReference type="AlphaFoldDB" id="A0A5E7VTA7"/>
<reference evidence="1 2" key="1">
    <citation type="submission" date="2019-09" db="EMBL/GenBank/DDBJ databases">
        <authorList>
            <person name="Chandra G."/>
            <person name="Truman W A."/>
        </authorList>
    </citation>
    <scope>NUCLEOTIDE SEQUENCE [LARGE SCALE GENOMIC DNA]</scope>
    <source>
        <strain evidence="1">PS928</strain>
    </source>
</reference>
<sequence>MKLNSSNRDFNTPAFKPTSCLADIENLALIHQGQEELIRDTLASTIRTIPLFPWAMTLDALCGTDTNKTIHRDHQFIVVPDPSWAACDGRSQALARVLMSLVLGRLRRPKESSER</sequence>
<name>A0A5E7VTA7_PSEFL</name>
<dbReference type="Proteomes" id="UP000381378">
    <property type="component" value="Unassembled WGS sequence"/>
</dbReference>
<dbReference type="EMBL" id="CABVJF010000037">
    <property type="protein sequence ID" value="VVQ25846.1"/>
    <property type="molecule type" value="Genomic_DNA"/>
</dbReference>
<accession>A0A5E7VTA7</accession>
<evidence type="ECO:0000313" key="1">
    <source>
        <dbReference type="EMBL" id="VVQ25846.1"/>
    </source>
</evidence>